<proteinExistence type="predicted"/>
<name>A0A843YIL2_9RHOB</name>
<protein>
    <submittedName>
        <fullName evidence="1">Uncharacterized protein</fullName>
    </submittedName>
</protein>
<comment type="caution">
    <text evidence="1">The sequence shown here is derived from an EMBL/GenBank/DDBJ whole genome shotgun (WGS) entry which is preliminary data.</text>
</comment>
<reference evidence="1 2" key="1">
    <citation type="submission" date="2019-10" db="EMBL/GenBank/DDBJ databases">
        <title>Epibacterium sp. nov., isolated from seawater.</title>
        <authorList>
            <person name="Zhang X."/>
            <person name="Li N."/>
        </authorList>
    </citation>
    <scope>NUCLEOTIDE SEQUENCE [LARGE SCALE GENOMIC DNA]</scope>
    <source>
        <strain evidence="1 2">SM1979</strain>
    </source>
</reference>
<dbReference type="Proteomes" id="UP000444174">
    <property type="component" value="Unassembled WGS sequence"/>
</dbReference>
<sequence>MTNETNIPSQLVAGDSWAWSDAPAFASHPPPDWSLHYILRPVTGGDPITIVASHGETSFVITHPASETQSLAPGEYEWSALAFNAGTGDRARLSVGRICILPDPLQATGDQRSGAERILAAIDATLEGRVSKDAESYTIEGRSIARTPIEDLTRLQSIYSQRVAQERNPGGSPIQYRRVSF</sequence>
<evidence type="ECO:0000313" key="2">
    <source>
        <dbReference type="Proteomes" id="UP000444174"/>
    </source>
</evidence>
<gene>
    <name evidence="1" type="ORF">GFB49_11605</name>
</gene>
<evidence type="ECO:0000313" key="1">
    <source>
        <dbReference type="EMBL" id="MQQ09102.1"/>
    </source>
</evidence>
<dbReference type="RefSeq" id="WP_153216045.1">
    <property type="nucleotide sequence ID" value="NZ_WIBF01000006.1"/>
</dbReference>
<dbReference type="EMBL" id="WIBF01000006">
    <property type="protein sequence ID" value="MQQ09102.1"/>
    <property type="molecule type" value="Genomic_DNA"/>
</dbReference>
<accession>A0A843YIL2</accession>
<keyword evidence="2" id="KW-1185">Reference proteome</keyword>
<organism evidence="1 2">
    <name type="scientific">Tritonibacter litoralis</name>
    <dbReference type="NCBI Taxonomy" id="2662264"/>
    <lineage>
        <taxon>Bacteria</taxon>
        <taxon>Pseudomonadati</taxon>
        <taxon>Pseudomonadota</taxon>
        <taxon>Alphaproteobacteria</taxon>
        <taxon>Rhodobacterales</taxon>
        <taxon>Paracoccaceae</taxon>
        <taxon>Tritonibacter</taxon>
    </lineage>
</organism>
<dbReference type="AlphaFoldDB" id="A0A843YIL2"/>